<protein>
    <recommendedName>
        <fullName evidence="1">CCR4-Not complex component Not1 C-terminal domain-containing protein</fullName>
    </recommendedName>
</protein>
<keyword evidence="3" id="KW-1185">Reference proteome</keyword>
<dbReference type="OrthoDB" id="691424at2759"/>
<dbReference type="Pfam" id="PF04054">
    <property type="entry name" value="Not1"/>
    <property type="match status" value="1"/>
</dbReference>
<dbReference type="InterPro" id="IPR007196">
    <property type="entry name" value="CCR4-Not_Not1_C"/>
</dbReference>
<name>A0A068V6H8_COFCA</name>
<feature type="domain" description="CCR4-Not complex component Not1 C-terminal" evidence="1">
    <location>
        <begin position="36"/>
        <end position="65"/>
    </location>
</feature>
<sequence length="240" mass="28034">MWYPISNSETVMNSLNCSLRYVLDLLQCFPLLIQELITFIELIKNPRYNFWSRTFTRCAPETENLHGQGGKIFILASFFLFNFSNGKIFLYWKDLEPSKLRKWVVMNLGKDYYDASLCRTSWVTKFNRSSGEYEYIDVMMKNDATSDGAVRLIVDIDFRSQFELARPTPEYEELSNSLPSIFVGTELKLEKIISLVCSAAKESLRERGLHVPPWRKARYMHSKWLSENCKKISFPELGTI</sequence>
<dbReference type="OMA" id="NANCIRY"/>
<reference evidence="3" key="1">
    <citation type="journal article" date="2014" name="Science">
        <title>The coffee genome provides insight into the convergent evolution of caffeine biosynthesis.</title>
        <authorList>
            <person name="Denoeud F."/>
            <person name="Carretero-Paulet L."/>
            <person name="Dereeper A."/>
            <person name="Droc G."/>
            <person name="Guyot R."/>
            <person name="Pietrella M."/>
            <person name="Zheng C."/>
            <person name="Alberti A."/>
            <person name="Anthony F."/>
            <person name="Aprea G."/>
            <person name="Aury J.M."/>
            <person name="Bento P."/>
            <person name="Bernard M."/>
            <person name="Bocs S."/>
            <person name="Campa C."/>
            <person name="Cenci A."/>
            <person name="Combes M.C."/>
            <person name="Crouzillat D."/>
            <person name="Da Silva C."/>
            <person name="Daddiego L."/>
            <person name="De Bellis F."/>
            <person name="Dussert S."/>
            <person name="Garsmeur O."/>
            <person name="Gayraud T."/>
            <person name="Guignon V."/>
            <person name="Jahn K."/>
            <person name="Jamilloux V."/>
            <person name="Joet T."/>
            <person name="Labadie K."/>
            <person name="Lan T."/>
            <person name="Leclercq J."/>
            <person name="Lepelley M."/>
            <person name="Leroy T."/>
            <person name="Li L.T."/>
            <person name="Librado P."/>
            <person name="Lopez L."/>
            <person name="Munoz A."/>
            <person name="Noel B."/>
            <person name="Pallavicini A."/>
            <person name="Perrotta G."/>
            <person name="Poncet V."/>
            <person name="Pot D."/>
            <person name="Priyono X."/>
            <person name="Rigoreau M."/>
            <person name="Rouard M."/>
            <person name="Rozas J."/>
            <person name="Tranchant-Dubreuil C."/>
            <person name="VanBuren R."/>
            <person name="Zhang Q."/>
            <person name="Andrade A.C."/>
            <person name="Argout X."/>
            <person name="Bertrand B."/>
            <person name="de Kochko A."/>
            <person name="Graziosi G."/>
            <person name="Henry R.J."/>
            <person name="Jayarama X."/>
            <person name="Ming R."/>
            <person name="Nagai C."/>
            <person name="Rounsley S."/>
            <person name="Sankoff D."/>
            <person name="Giuliano G."/>
            <person name="Albert V.A."/>
            <person name="Wincker P."/>
            <person name="Lashermes P."/>
        </authorList>
    </citation>
    <scope>NUCLEOTIDE SEQUENCE [LARGE SCALE GENOMIC DNA]</scope>
    <source>
        <strain evidence="3">cv. DH200-94</strain>
    </source>
</reference>
<organism evidence="2 3">
    <name type="scientific">Coffea canephora</name>
    <name type="common">Robusta coffee</name>
    <dbReference type="NCBI Taxonomy" id="49390"/>
    <lineage>
        <taxon>Eukaryota</taxon>
        <taxon>Viridiplantae</taxon>
        <taxon>Streptophyta</taxon>
        <taxon>Embryophyta</taxon>
        <taxon>Tracheophyta</taxon>
        <taxon>Spermatophyta</taxon>
        <taxon>Magnoliopsida</taxon>
        <taxon>eudicotyledons</taxon>
        <taxon>Gunneridae</taxon>
        <taxon>Pentapetalae</taxon>
        <taxon>asterids</taxon>
        <taxon>lamiids</taxon>
        <taxon>Gentianales</taxon>
        <taxon>Rubiaceae</taxon>
        <taxon>Ixoroideae</taxon>
        <taxon>Gardenieae complex</taxon>
        <taxon>Bertiereae - Coffeeae clade</taxon>
        <taxon>Coffeeae</taxon>
        <taxon>Coffea</taxon>
    </lineage>
</organism>
<dbReference type="EMBL" id="HG739207">
    <property type="protein sequence ID" value="CDP16380.1"/>
    <property type="molecule type" value="Genomic_DNA"/>
</dbReference>
<dbReference type="PANTHER" id="PTHR31579">
    <property type="entry name" value="OS03G0796600 PROTEIN"/>
    <property type="match status" value="1"/>
</dbReference>
<dbReference type="AlphaFoldDB" id="A0A068V6H8"/>
<gene>
    <name evidence="2" type="ORF">GSCOC_T00018220001</name>
</gene>
<dbReference type="Gene3D" id="1.25.40.800">
    <property type="match status" value="1"/>
</dbReference>
<proteinExistence type="predicted"/>
<accession>A0A068V6H8</accession>
<dbReference type="InterPro" id="IPR006502">
    <property type="entry name" value="PDDEXK-like"/>
</dbReference>
<dbReference type="Pfam" id="PF04720">
    <property type="entry name" value="PDDEXK_6"/>
    <property type="match status" value="1"/>
</dbReference>
<dbReference type="PhylomeDB" id="A0A068V6H8"/>
<dbReference type="NCBIfam" id="TIGR01615">
    <property type="entry name" value="A_thal_3542"/>
    <property type="match status" value="1"/>
</dbReference>
<dbReference type="Gramene" id="CDP16380">
    <property type="protein sequence ID" value="CDP16380"/>
    <property type="gene ID" value="GSCOC_T00018220001"/>
</dbReference>
<evidence type="ECO:0000313" key="2">
    <source>
        <dbReference type="EMBL" id="CDP16380.1"/>
    </source>
</evidence>
<dbReference type="InParanoid" id="A0A068V6H8"/>
<evidence type="ECO:0000313" key="3">
    <source>
        <dbReference type="Proteomes" id="UP000295252"/>
    </source>
</evidence>
<dbReference type="PANTHER" id="PTHR31579:SF34">
    <property type="entry name" value="T14N5.3 PROTEIN"/>
    <property type="match status" value="1"/>
</dbReference>
<evidence type="ECO:0000259" key="1">
    <source>
        <dbReference type="Pfam" id="PF04054"/>
    </source>
</evidence>
<dbReference type="Proteomes" id="UP000295252">
    <property type="component" value="Chromosome VII"/>
</dbReference>